<dbReference type="PANTHER" id="PTHR12961:SF0">
    <property type="entry name" value="CONSERVED OLIGOMERIC GOLGI COMPLEX SUBUNIT 2"/>
    <property type="match status" value="1"/>
</dbReference>
<evidence type="ECO:0000256" key="1">
    <source>
        <dbReference type="ARBA" id="ARBA00004395"/>
    </source>
</evidence>
<dbReference type="InterPro" id="IPR024603">
    <property type="entry name" value="COG_complex_COG2_C"/>
</dbReference>
<evidence type="ECO:0000256" key="3">
    <source>
        <dbReference type="ARBA" id="ARBA00020977"/>
    </source>
</evidence>
<feature type="region of interest" description="Disordered" evidence="9">
    <location>
        <begin position="160"/>
        <end position="179"/>
    </location>
</feature>
<dbReference type="InterPro" id="IPR024602">
    <property type="entry name" value="COG_su2_N"/>
</dbReference>
<comment type="subcellular location">
    <subcellularLocation>
        <location evidence="1">Golgi apparatus membrane</location>
        <topology evidence="1">Peripheral membrane protein</topology>
    </subcellularLocation>
</comment>
<evidence type="ECO:0000256" key="2">
    <source>
        <dbReference type="ARBA" id="ARBA00007603"/>
    </source>
</evidence>
<evidence type="ECO:0000256" key="5">
    <source>
        <dbReference type="ARBA" id="ARBA00022927"/>
    </source>
</evidence>
<evidence type="ECO:0000313" key="12">
    <source>
        <dbReference type="EMBL" id="CAG1860854.1"/>
    </source>
</evidence>
<keyword evidence="5" id="KW-0653">Protein transport</keyword>
<feature type="compositionally biased region" description="Polar residues" evidence="9">
    <location>
        <begin position="161"/>
        <end position="179"/>
    </location>
</feature>
<evidence type="ECO:0000256" key="7">
    <source>
        <dbReference type="ARBA" id="ARBA00023136"/>
    </source>
</evidence>
<evidence type="ECO:0000256" key="4">
    <source>
        <dbReference type="ARBA" id="ARBA00022448"/>
    </source>
</evidence>
<keyword evidence="7" id="KW-0472">Membrane</keyword>
<reference evidence="12" key="1">
    <citation type="submission" date="2021-03" db="EMBL/GenBank/DDBJ databases">
        <authorList>
            <consortium name="Genoscope - CEA"/>
            <person name="William W."/>
        </authorList>
    </citation>
    <scope>NUCLEOTIDE SEQUENCE</scope>
    <source>
        <strain evidence="12">Doubled-haploid Pahang</strain>
    </source>
</reference>
<dbReference type="InterPro" id="IPR009316">
    <property type="entry name" value="COG2"/>
</dbReference>
<keyword evidence="6" id="KW-0333">Golgi apparatus</keyword>
<gene>
    <name evidence="12" type="ORF">GSMUA_57480.1</name>
</gene>
<protein>
    <recommendedName>
        <fullName evidence="3">Conserved oligomeric Golgi complex subunit 2</fullName>
    </recommendedName>
    <alternativeName>
        <fullName evidence="8">Component of oligomeric Golgi complex 2</fullName>
    </alternativeName>
</protein>
<evidence type="ECO:0000259" key="10">
    <source>
        <dbReference type="Pfam" id="PF06148"/>
    </source>
</evidence>
<proteinExistence type="inferred from homology"/>
<name>A0A8D7B234_MUSAM</name>
<sequence>MTDLVTPRSPATDLFGDPIDAKPPWFKSSSFLRPDFVPEFYVADLRSFVPLESLAAELRSHLADLKAELVDLINRDYADFVGLSTRLVDVDAAAGRMRAPLVEFRDKVASFRAVVDAALVAIRSGLRQRSEASAAREILQLLLDTFHVVSKVEKLIKELPTTHSNQSSPDTVSSEKGSLTNANSIQNVEIGSNLREDQSILLERIASEMNRLKFYTSHAKNLPFIENMEKRIQNATLMLDGSLGNCFVDGLENRDAKAIYNCLRAFAAIDNTSAAEELFRKTIVSPLIQQIIPHDHLQTVGGASSDELEHDYQKIMQCIEKDCKFLLEISSTANSGFHVFDFLANSVLKEVLIAIQKGKPGAFSPGRPAEFLKNYKSSLGFLAILEGYCPSRSAVVKFRSEVVYMDFIRQWNVGVYFSLRFQEIAGALDSALMASSINPVDIQGKPHKLTMKQSITLMESLKSCWSDDVLILSHSDKFLRLTLQLVSSRYSSWLSHGLSARKARSASSRPVQNSEWSISAQVEDFIYVMHDVTFLGSELSGVFLGQVIQVLGSCSDEVVDLVRQSILQAGKNLEDLLPAIMDTMVEAIVEKSVEDLRQLKGVTATYRLTNKLPVIPSQYVSLILRPLKAFLDGEHIKLLMKDARNELLHGVTEKITTRYYELAADTVNVARKTESSLLRLRQGAQRRVGATSDSVDNNISDTEKICMQLFLDVQEYGRNLSAMGIEASEISAYRSLWQCVAPEDRQSQITL</sequence>
<organism evidence="12">
    <name type="scientific">Musa acuminata subsp. malaccensis</name>
    <name type="common">Wild banana</name>
    <name type="synonym">Musa malaccensis</name>
    <dbReference type="NCBI Taxonomy" id="214687"/>
    <lineage>
        <taxon>Eukaryota</taxon>
        <taxon>Viridiplantae</taxon>
        <taxon>Streptophyta</taxon>
        <taxon>Embryophyta</taxon>
        <taxon>Tracheophyta</taxon>
        <taxon>Spermatophyta</taxon>
        <taxon>Magnoliopsida</taxon>
        <taxon>Liliopsida</taxon>
        <taxon>Zingiberales</taxon>
        <taxon>Musaceae</taxon>
        <taxon>Musa</taxon>
    </lineage>
</organism>
<evidence type="ECO:0000256" key="8">
    <source>
        <dbReference type="ARBA" id="ARBA00031344"/>
    </source>
</evidence>
<accession>A0A8D7B234</accession>
<dbReference type="Pfam" id="PF12022">
    <property type="entry name" value="COG2_C"/>
    <property type="match status" value="1"/>
</dbReference>
<dbReference type="Pfam" id="PF06148">
    <property type="entry name" value="COG2_N"/>
    <property type="match status" value="1"/>
</dbReference>
<dbReference type="AlphaFoldDB" id="A0A8D7B234"/>
<evidence type="ECO:0000259" key="11">
    <source>
        <dbReference type="Pfam" id="PF12022"/>
    </source>
</evidence>
<dbReference type="GO" id="GO:0015031">
    <property type="term" value="P:protein transport"/>
    <property type="evidence" value="ECO:0007669"/>
    <property type="project" value="UniProtKB-KW"/>
</dbReference>
<evidence type="ECO:0000256" key="6">
    <source>
        <dbReference type="ARBA" id="ARBA00023034"/>
    </source>
</evidence>
<keyword evidence="4" id="KW-0813">Transport</keyword>
<evidence type="ECO:0000256" key="9">
    <source>
        <dbReference type="SAM" id="MobiDB-lite"/>
    </source>
</evidence>
<feature type="domain" description="Conserved oligomeric Golgi complex subunit 2 N-terminal" evidence="10">
    <location>
        <begin position="25"/>
        <end position="98"/>
    </location>
</feature>
<feature type="domain" description="COG complex component COG2 C-terminal" evidence="11">
    <location>
        <begin position="409"/>
        <end position="713"/>
    </location>
</feature>
<dbReference type="PANTHER" id="PTHR12961">
    <property type="entry name" value="CONSERVED OLIGOMERIC GOLGI COMPLEX COMPONENT 2"/>
    <property type="match status" value="1"/>
</dbReference>
<dbReference type="GO" id="GO:0000139">
    <property type="term" value="C:Golgi membrane"/>
    <property type="evidence" value="ECO:0007669"/>
    <property type="project" value="UniProtKB-SubCell"/>
</dbReference>
<comment type="similarity">
    <text evidence="2">Belongs to the COG2 family.</text>
</comment>
<dbReference type="GO" id="GO:0007030">
    <property type="term" value="P:Golgi organization"/>
    <property type="evidence" value="ECO:0007669"/>
    <property type="project" value="InterPro"/>
</dbReference>
<dbReference type="EMBL" id="HG996467">
    <property type="protein sequence ID" value="CAG1860854.1"/>
    <property type="molecule type" value="Genomic_DNA"/>
</dbReference>